<organism evidence="10">
    <name type="scientific">Tetraodon nigroviridis</name>
    <name type="common">Spotted green pufferfish</name>
    <name type="synonym">Chelonodon nigroviridis</name>
    <dbReference type="NCBI Taxonomy" id="99883"/>
    <lineage>
        <taxon>Eukaryota</taxon>
        <taxon>Metazoa</taxon>
        <taxon>Chordata</taxon>
        <taxon>Craniata</taxon>
        <taxon>Vertebrata</taxon>
        <taxon>Euteleostomi</taxon>
        <taxon>Actinopterygii</taxon>
        <taxon>Neopterygii</taxon>
        <taxon>Teleostei</taxon>
        <taxon>Neoteleostei</taxon>
        <taxon>Acanthomorphata</taxon>
        <taxon>Eupercaria</taxon>
        <taxon>Tetraodontiformes</taxon>
        <taxon>Tetradontoidea</taxon>
        <taxon>Tetraodontidae</taxon>
        <taxon>Tetraodon</taxon>
    </lineage>
</organism>
<dbReference type="EMBL" id="AJ544920">
    <property type="protein sequence ID" value="CAD67778.1"/>
    <property type="molecule type" value="mRNA"/>
</dbReference>
<dbReference type="PROSITE" id="PS00108">
    <property type="entry name" value="PROTEIN_KINASE_ST"/>
    <property type="match status" value="1"/>
</dbReference>
<dbReference type="PANTHER" id="PTHR11042:SF166">
    <property type="entry name" value="EUKARYOTIC TRANSLATION INITIATION FACTOR 2-ALPHA KINASE 3"/>
    <property type="match status" value="1"/>
</dbReference>
<dbReference type="GO" id="GO:0005634">
    <property type="term" value="C:nucleus"/>
    <property type="evidence" value="ECO:0007669"/>
    <property type="project" value="TreeGrafter"/>
</dbReference>
<dbReference type="PROSITE" id="PS50011">
    <property type="entry name" value="PROTEIN_KINASE_DOM"/>
    <property type="match status" value="1"/>
</dbReference>
<keyword evidence="3 10" id="KW-0418">Kinase</keyword>
<evidence type="ECO:0000256" key="7">
    <source>
        <dbReference type="RuleBase" id="RU000304"/>
    </source>
</evidence>
<dbReference type="InterPro" id="IPR050339">
    <property type="entry name" value="CC_SR_Kinase"/>
</dbReference>
<dbReference type="GO" id="GO:0005737">
    <property type="term" value="C:cytoplasm"/>
    <property type="evidence" value="ECO:0007669"/>
    <property type="project" value="TreeGrafter"/>
</dbReference>
<dbReference type="InterPro" id="IPR000719">
    <property type="entry name" value="Prot_kinase_dom"/>
</dbReference>
<dbReference type="Gene3D" id="3.30.200.20">
    <property type="entry name" value="Phosphorylase Kinase, domain 1"/>
    <property type="match status" value="1"/>
</dbReference>
<dbReference type="Pfam" id="PF00069">
    <property type="entry name" value="Pkinase"/>
    <property type="match status" value="1"/>
</dbReference>
<dbReference type="GO" id="GO:0005524">
    <property type="term" value="F:ATP binding"/>
    <property type="evidence" value="ECO:0007669"/>
    <property type="project" value="UniProtKB-UniRule"/>
</dbReference>
<dbReference type="AlphaFoldDB" id="Q7ZT20"/>
<dbReference type="GO" id="GO:0004694">
    <property type="term" value="F:eukaryotic translation initiation factor 2alpha kinase activity"/>
    <property type="evidence" value="ECO:0007669"/>
    <property type="project" value="TreeGrafter"/>
</dbReference>
<evidence type="ECO:0000259" key="9">
    <source>
        <dbReference type="PROSITE" id="PS50011"/>
    </source>
</evidence>
<dbReference type="InterPro" id="IPR011009">
    <property type="entry name" value="Kinase-like_dom_sf"/>
</dbReference>
<dbReference type="EMBL" id="AJ544903">
    <property type="protein sequence ID" value="CAD67791.1"/>
    <property type="molecule type" value="Genomic_DNA"/>
</dbReference>
<dbReference type="PANTHER" id="PTHR11042">
    <property type="entry name" value="EUKARYOTIC TRANSLATION INITIATION FACTOR 2-ALPHA KINASE EIF2-ALPHA KINASE -RELATED"/>
    <property type="match status" value="1"/>
</dbReference>
<comment type="similarity">
    <text evidence="5">Belongs to the protein kinase superfamily. Ser/Thr protein kinase family. GCN2 subfamily.</text>
</comment>
<dbReference type="Gene3D" id="1.10.510.10">
    <property type="entry name" value="Transferase(Phosphotransferase) domain 1"/>
    <property type="match status" value="1"/>
</dbReference>
<proteinExistence type="evidence at transcript level"/>
<dbReference type="SMART" id="SM00220">
    <property type="entry name" value="S_TKc"/>
    <property type="match status" value="1"/>
</dbReference>
<evidence type="ECO:0000256" key="8">
    <source>
        <dbReference type="SAM" id="MobiDB-lite"/>
    </source>
</evidence>
<dbReference type="CDD" id="cd13996">
    <property type="entry name" value="STKc_EIF2AK"/>
    <property type="match status" value="1"/>
</dbReference>
<evidence type="ECO:0000256" key="6">
    <source>
        <dbReference type="PROSITE-ProRule" id="PRU10141"/>
    </source>
</evidence>
<keyword evidence="4 6" id="KW-0067">ATP-binding</keyword>
<evidence type="ECO:0000256" key="2">
    <source>
        <dbReference type="ARBA" id="ARBA00022741"/>
    </source>
</evidence>
<evidence type="ECO:0000256" key="5">
    <source>
        <dbReference type="ARBA" id="ARBA00037982"/>
    </source>
</evidence>
<evidence type="ECO:0000256" key="3">
    <source>
        <dbReference type="ARBA" id="ARBA00022777"/>
    </source>
</evidence>
<feature type="domain" description="Protein kinase" evidence="9">
    <location>
        <begin position="38"/>
        <end position="279"/>
    </location>
</feature>
<dbReference type="InterPro" id="IPR017441">
    <property type="entry name" value="Protein_kinase_ATP_BS"/>
</dbReference>
<evidence type="ECO:0000256" key="4">
    <source>
        <dbReference type="ARBA" id="ARBA00022840"/>
    </source>
</evidence>
<dbReference type="InterPro" id="IPR008271">
    <property type="entry name" value="Ser/Thr_kinase_AS"/>
</dbReference>
<dbReference type="SUPFAM" id="SSF56112">
    <property type="entry name" value="Protein kinase-like (PK-like)"/>
    <property type="match status" value="1"/>
</dbReference>
<reference evidence="11" key="2">
    <citation type="journal article" date="2003" name="BMC Genomics">
        <title>Comparative genomic analysis reveals independent expansion of a lineage-specific gene family in vertebrates: the class II cytokine receptors and their ligands in mammals and fish.</title>
        <authorList>
            <person name="Lutfalla G."/>
            <person name="Roest Crollius H."/>
            <person name="Stange-Thomann N."/>
            <person name="Jaillon O."/>
            <person name="Mogensen K."/>
            <person name="Monneron D."/>
        </authorList>
    </citation>
    <scope>NUCLEOTIDE SEQUENCE</scope>
</reference>
<keyword evidence="2 6" id="KW-0547">Nucleotide-binding</keyword>
<accession>Q7ZT20</accession>
<keyword evidence="1" id="KW-0808">Transferase</keyword>
<gene>
    <name evidence="10" type="primary">pkr2</name>
</gene>
<dbReference type="PROSITE" id="PS00107">
    <property type="entry name" value="PROTEIN_KINASE_ATP"/>
    <property type="match status" value="1"/>
</dbReference>
<reference evidence="10" key="3">
    <citation type="submission" date="2003-02" db="EMBL/GenBank/DDBJ databases">
        <authorList>
            <person name="Lutfalla G."/>
        </authorList>
    </citation>
    <scope>NUCLEOTIDE SEQUENCE</scope>
</reference>
<feature type="compositionally biased region" description="Polar residues" evidence="8">
    <location>
        <begin position="1"/>
        <end position="18"/>
    </location>
</feature>
<evidence type="ECO:0000256" key="1">
    <source>
        <dbReference type="ARBA" id="ARBA00022679"/>
    </source>
</evidence>
<keyword evidence="7" id="KW-0723">Serine/threonine-protein kinase</keyword>
<name>Q7ZT20_TETNG</name>
<evidence type="ECO:0000313" key="11">
    <source>
        <dbReference type="EMBL" id="CAD67791.1"/>
    </source>
</evidence>
<evidence type="ECO:0000313" key="10">
    <source>
        <dbReference type="EMBL" id="CAD67778.1"/>
    </source>
</evidence>
<feature type="region of interest" description="Disordered" evidence="8">
    <location>
        <begin position="1"/>
        <end position="31"/>
    </location>
</feature>
<sequence>MSVDSTGRSNSNGASGSQKRPPALPEEEDEESRFRHAFEVKECLGSGAFGDVYRVKDKVMQKFYAVKIVHSKSNALREVEALSDLLHINIIRYFSSWEEETRYQDGSDSFSGRSTGSSESDCFLYIQMELCANKTLTRWIHDKNSESSGDSKRSQESLRLAQQIASGVKYIHSKGFIHRDLKPDNILFGLKDEVVKIGDFGLVTKDNIDTIDGVEKRTKGVGTPSYMAPEQDGQNYDRKVDIFSMGLIFLELWWKVSSGHERANVRPALTDLFGCRVHD</sequence>
<feature type="binding site" evidence="6">
    <location>
        <position position="67"/>
    </location>
    <ligand>
        <name>ATP</name>
        <dbReference type="ChEBI" id="CHEBI:30616"/>
    </ligand>
</feature>
<reference evidence="10" key="1">
    <citation type="journal article" date="2003" name="BMC Genomics">
        <title>Comparative genomic analysis reveals independent expansion of a lineage-specific gene family in vertebrates: The class II cytokine receptors and their ligands in mammals and fish.</title>
        <authorList>
            <person name="Lutfalla G."/>
            <person name="Roest Crollius H."/>
            <person name="Stange-Thomann N."/>
            <person name="Jaillon O."/>
            <person name="Mogensen K."/>
            <person name="Monneron D."/>
        </authorList>
    </citation>
    <scope>NUCLEOTIDE SEQUENCE</scope>
</reference>
<protein>
    <submittedName>
        <fullName evidence="10">Double stranded RNA-activated protein kinase 2</fullName>
    </submittedName>
</protein>